<dbReference type="Gene3D" id="3.40.50.1110">
    <property type="entry name" value="SGNH hydrolase"/>
    <property type="match status" value="1"/>
</dbReference>
<gene>
    <name evidence="2" type="ORF">NEA10_05285</name>
</gene>
<proteinExistence type="predicted"/>
<feature type="domain" description="SGNH hydrolase-type esterase" evidence="1">
    <location>
        <begin position="82"/>
        <end position="294"/>
    </location>
</feature>
<keyword evidence="3" id="KW-1185">Reference proteome</keyword>
<sequence>MNVLKLLILLILVAAIASELGLRWCLGFGNPLLYVADDSIGYRLAPNQRTRRLGNRITVNQFSLRGPEITAEPAPETRRILLLGDSIANGGWWTDDANTISAQLQERLETSEQPVEVLNASANSWGPRNQWEYVRKFGIFGAAEVVLLLNTDDLFSRPPTSVVVGRDRSYPNKRPPLAWVELMSRFLPPAEIPELAEIEQQDGDVIQKNLEAIGQLCDALQAQNVEVLVLLTPLKRELGEPGPRPYEQKARERLANYLKERSVHYVDVLFTLNGLDNPGTLYRDTIHFNASGNHILTELLRLRLHKTL</sequence>
<dbReference type="RefSeq" id="WP_252664211.1">
    <property type="nucleotide sequence ID" value="NZ_CP098611.1"/>
</dbReference>
<dbReference type="CDD" id="cd00229">
    <property type="entry name" value="SGNH_hydrolase"/>
    <property type="match status" value="1"/>
</dbReference>
<dbReference type="Proteomes" id="UP001056708">
    <property type="component" value="Chromosome"/>
</dbReference>
<dbReference type="Pfam" id="PF13472">
    <property type="entry name" value="Lipase_GDSL_2"/>
    <property type="match status" value="1"/>
</dbReference>
<dbReference type="EMBL" id="CP098611">
    <property type="protein sequence ID" value="USR92139.1"/>
    <property type="molecule type" value="Genomic_DNA"/>
</dbReference>
<dbReference type="InterPro" id="IPR036514">
    <property type="entry name" value="SGNH_hydro_sf"/>
</dbReference>
<organism evidence="2 3">
    <name type="scientific">Phormidium yuhuli AB48</name>
    <dbReference type="NCBI Taxonomy" id="2940671"/>
    <lineage>
        <taxon>Bacteria</taxon>
        <taxon>Bacillati</taxon>
        <taxon>Cyanobacteriota</taxon>
        <taxon>Cyanophyceae</taxon>
        <taxon>Oscillatoriophycideae</taxon>
        <taxon>Oscillatoriales</taxon>
        <taxon>Oscillatoriaceae</taxon>
        <taxon>Phormidium</taxon>
        <taxon>Phormidium yuhuli</taxon>
    </lineage>
</organism>
<reference evidence="2" key="1">
    <citation type="submission" date="2022-06" db="EMBL/GenBank/DDBJ databases">
        <title>Genome sequence of Phormidium yuhuli AB48 isolated from an industrial photobioreactor environment.</title>
        <authorList>
            <person name="Qiu Y."/>
            <person name="Noonan A.J.C."/>
            <person name="Dofher K."/>
            <person name="Koch M."/>
            <person name="Kieft B."/>
            <person name="Lin X."/>
            <person name="Ziels R.M."/>
            <person name="Hallam S.J."/>
        </authorList>
    </citation>
    <scope>NUCLEOTIDE SEQUENCE</scope>
    <source>
        <strain evidence="2">AB48</strain>
    </source>
</reference>
<dbReference type="SUPFAM" id="SSF52266">
    <property type="entry name" value="SGNH hydrolase"/>
    <property type="match status" value="1"/>
</dbReference>
<evidence type="ECO:0000313" key="2">
    <source>
        <dbReference type="EMBL" id="USR92139.1"/>
    </source>
</evidence>
<name>A0ABY5AV88_9CYAN</name>
<dbReference type="GO" id="GO:0016787">
    <property type="term" value="F:hydrolase activity"/>
    <property type="evidence" value="ECO:0007669"/>
    <property type="project" value="UniProtKB-KW"/>
</dbReference>
<dbReference type="InterPro" id="IPR013830">
    <property type="entry name" value="SGNH_hydro"/>
</dbReference>
<protein>
    <submittedName>
        <fullName evidence="2">SGNH/GDSL hydrolase family protein</fullName>
    </submittedName>
</protein>
<evidence type="ECO:0000313" key="3">
    <source>
        <dbReference type="Proteomes" id="UP001056708"/>
    </source>
</evidence>
<accession>A0ABY5AV88</accession>
<evidence type="ECO:0000259" key="1">
    <source>
        <dbReference type="Pfam" id="PF13472"/>
    </source>
</evidence>
<keyword evidence="2" id="KW-0378">Hydrolase</keyword>